<evidence type="ECO:0000259" key="2">
    <source>
        <dbReference type="PROSITE" id="PS50943"/>
    </source>
</evidence>
<dbReference type="PANTHER" id="PTHR46558">
    <property type="entry name" value="TRACRIPTIONAL REGULATORY PROTEIN-RELATED-RELATED"/>
    <property type="match status" value="1"/>
</dbReference>
<organism evidence="3 4">
    <name type="scientific">Kineothrix sedimenti</name>
    <dbReference type="NCBI Taxonomy" id="3123317"/>
    <lineage>
        <taxon>Bacteria</taxon>
        <taxon>Bacillati</taxon>
        <taxon>Bacillota</taxon>
        <taxon>Clostridia</taxon>
        <taxon>Lachnospirales</taxon>
        <taxon>Lachnospiraceae</taxon>
        <taxon>Kineothrix</taxon>
    </lineage>
</organism>
<proteinExistence type="predicted"/>
<dbReference type="PANTHER" id="PTHR46558:SF4">
    <property type="entry name" value="DNA-BIDING PHAGE PROTEIN"/>
    <property type="match status" value="1"/>
</dbReference>
<dbReference type="InterPro" id="IPR010982">
    <property type="entry name" value="Lambda_DNA-bd_dom_sf"/>
</dbReference>
<accession>A0ABZ3EV26</accession>
<dbReference type="CDD" id="cd00093">
    <property type="entry name" value="HTH_XRE"/>
    <property type="match status" value="1"/>
</dbReference>
<dbReference type="InterPro" id="IPR001387">
    <property type="entry name" value="Cro/C1-type_HTH"/>
</dbReference>
<gene>
    <name evidence="3" type="ORF">V6984_17295</name>
</gene>
<evidence type="ECO:0000313" key="3">
    <source>
        <dbReference type="EMBL" id="XAH73243.1"/>
    </source>
</evidence>
<evidence type="ECO:0000256" key="1">
    <source>
        <dbReference type="ARBA" id="ARBA00023125"/>
    </source>
</evidence>
<dbReference type="Pfam" id="PF01381">
    <property type="entry name" value="HTH_3"/>
    <property type="match status" value="1"/>
</dbReference>
<keyword evidence="1" id="KW-0238">DNA-binding</keyword>
<evidence type="ECO:0000313" key="4">
    <source>
        <dbReference type="Proteomes" id="UP001451571"/>
    </source>
</evidence>
<feature type="domain" description="HTH cro/C1-type" evidence="2">
    <location>
        <begin position="41"/>
        <end position="95"/>
    </location>
</feature>
<dbReference type="Proteomes" id="UP001451571">
    <property type="component" value="Chromosome"/>
</dbReference>
<reference evidence="3 4" key="1">
    <citation type="submission" date="2024-02" db="EMBL/GenBank/DDBJ databases">
        <title>Bacterial strain from lacustrine sediment.</title>
        <authorList>
            <person name="Petit C."/>
            <person name="Fadhlaoui K."/>
        </authorList>
    </citation>
    <scope>NUCLEOTIDE SEQUENCE [LARGE SCALE GENOMIC DNA]</scope>
    <source>
        <strain evidence="3 4">IPX-CK</strain>
    </source>
</reference>
<sequence length="239" mass="27716">MNDSILKQRAGIRLKEKCFQLLILSLPKRTWGIKMKLSEKIQMLRKKNGYSQEYMAEICNVSRQCISKWEADIALPNVDKLLILSKFFQVSIDVLLKDDLTIDGAQEIHTCGNNAVLNEKTGLYEGVLIKESIENDLILDYLTINKVEIWKTQGNPKYWTVIYFTSTNRDFPNLISEVMISDEARGGNWFVDFKAGNIKFIVFRNKILKYTIGNSIEKHEVCEECKKMGIPYEQMQWAE</sequence>
<name>A0ABZ3EV26_9FIRM</name>
<dbReference type="EMBL" id="CP146256">
    <property type="protein sequence ID" value="XAH73243.1"/>
    <property type="molecule type" value="Genomic_DNA"/>
</dbReference>
<dbReference type="PROSITE" id="PS50943">
    <property type="entry name" value="HTH_CROC1"/>
    <property type="match status" value="1"/>
</dbReference>
<dbReference type="RefSeq" id="WP_342756850.1">
    <property type="nucleotide sequence ID" value="NZ_CP146256.1"/>
</dbReference>
<dbReference type="SMART" id="SM00530">
    <property type="entry name" value="HTH_XRE"/>
    <property type="match status" value="1"/>
</dbReference>
<dbReference type="SUPFAM" id="SSF47413">
    <property type="entry name" value="lambda repressor-like DNA-binding domains"/>
    <property type="match status" value="1"/>
</dbReference>
<protein>
    <submittedName>
        <fullName evidence="3">Helix-turn-helix domain-containing protein</fullName>
    </submittedName>
</protein>
<keyword evidence="4" id="KW-1185">Reference proteome</keyword>
<dbReference type="Gene3D" id="1.10.260.40">
    <property type="entry name" value="lambda repressor-like DNA-binding domains"/>
    <property type="match status" value="1"/>
</dbReference>